<dbReference type="Gene3D" id="2.20.70.10">
    <property type="match status" value="1"/>
</dbReference>
<dbReference type="PROSITE" id="PS50106">
    <property type="entry name" value="PDZ"/>
    <property type="match status" value="2"/>
</dbReference>
<feature type="region of interest" description="Disordered" evidence="2">
    <location>
        <begin position="140"/>
        <end position="174"/>
    </location>
</feature>
<dbReference type="CDD" id="cd06692">
    <property type="entry name" value="PDZ1_GgSTXBP4-like"/>
    <property type="match status" value="1"/>
</dbReference>
<dbReference type="GO" id="GO:0019905">
    <property type="term" value="F:syntaxin binding"/>
    <property type="evidence" value="ECO:0007669"/>
    <property type="project" value="TreeGrafter"/>
</dbReference>
<dbReference type="PROSITE" id="PS50020">
    <property type="entry name" value="WW_DOMAIN_2"/>
    <property type="match status" value="1"/>
</dbReference>
<dbReference type="GO" id="GO:0061178">
    <property type="term" value="P:regulation of insulin secretion involved in cellular response to glucose stimulus"/>
    <property type="evidence" value="ECO:0007669"/>
    <property type="project" value="TreeGrafter"/>
</dbReference>
<dbReference type="SUPFAM" id="SSF51045">
    <property type="entry name" value="WW domain"/>
    <property type="match status" value="1"/>
</dbReference>
<accession>A0AAD8ZA46</accession>
<feature type="domain" description="PDZ" evidence="4">
    <location>
        <begin position="195"/>
        <end position="269"/>
    </location>
</feature>
<feature type="domain" description="WW" evidence="3">
    <location>
        <begin position="756"/>
        <end position="789"/>
    </location>
</feature>
<gene>
    <name evidence="5" type="ORF">P4O66_010965</name>
</gene>
<keyword evidence="6" id="KW-1185">Reference proteome</keyword>
<dbReference type="CDD" id="cd06698">
    <property type="entry name" value="PDZ1_hSTXBP4-PDZ2_GgSTXBP4-like"/>
    <property type="match status" value="1"/>
</dbReference>
<dbReference type="SMART" id="SM00228">
    <property type="entry name" value="PDZ"/>
    <property type="match status" value="2"/>
</dbReference>
<feature type="compositionally biased region" description="Polar residues" evidence="2">
    <location>
        <begin position="140"/>
        <end position="152"/>
    </location>
</feature>
<proteinExistence type="predicted"/>
<evidence type="ECO:0008006" key="7">
    <source>
        <dbReference type="Google" id="ProtNLM"/>
    </source>
</evidence>
<dbReference type="Pfam" id="PF00595">
    <property type="entry name" value="PDZ"/>
    <property type="match status" value="2"/>
</dbReference>
<feature type="compositionally biased region" description="Low complexity" evidence="2">
    <location>
        <begin position="158"/>
        <end position="174"/>
    </location>
</feature>
<dbReference type="InterPro" id="IPR036034">
    <property type="entry name" value="PDZ_sf"/>
</dbReference>
<dbReference type="CDD" id="cd00201">
    <property type="entry name" value="WW"/>
    <property type="match status" value="1"/>
</dbReference>
<dbReference type="SUPFAM" id="SSF50156">
    <property type="entry name" value="PDZ domain-like"/>
    <property type="match status" value="2"/>
</dbReference>
<dbReference type="InterPro" id="IPR036020">
    <property type="entry name" value="WW_dom_sf"/>
</dbReference>
<keyword evidence="1" id="KW-0175">Coiled coil</keyword>
<name>A0AAD8ZA46_9TELE</name>
<feature type="domain" description="PDZ" evidence="4">
    <location>
        <begin position="38"/>
        <end position="124"/>
    </location>
</feature>
<dbReference type="GO" id="GO:0008286">
    <property type="term" value="P:insulin receptor signaling pathway"/>
    <property type="evidence" value="ECO:0007669"/>
    <property type="project" value="TreeGrafter"/>
</dbReference>
<feature type="region of interest" description="Disordered" evidence="2">
    <location>
        <begin position="323"/>
        <end position="342"/>
    </location>
</feature>
<dbReference type="Gene3D" id="2.30.42.10">
    <property type="match status" value="2"/>
</dbReference>
<organism evidence="5 6">
    <name type="scientific">Electrophorus voltai</name>
    <dbReference type="NCBI Taxonomy" id="2609070"/>
    <lineage>
        <taxon>Eukaryota</taxon>
        <taxon>Metazoa</taxon>
        <taxon>Chordata</taxon>
        <taxon>Craniata</taxon>
        <taxon>Vertebrata</taxon>
        <taxon>Euteleostomi</taxon>
        <taxon>Actinopterygii</taxon>
        <taxon>Neopterygii</taxon>
        <taxon>Teleostei</taxon>
        <taxon>Ostariophysi</taxon>
        <taxon>Gymnotiformes</taxon>
        <taxon>Gymnotoidei</taxon>
        <taxon>Gymnotidae</taxon>
        <taxon>Electrophorus</taxon>
    </lineage>
</organism>
<dbReference type="EMBL" id="JAROKS010000017">
    <property type="protein sequence ID" value="KAK1794060.1"/>
    <property type="molecule type" value="Genomic_DNA"/>
</dbReference>
<evidence type="ECO:0000313" key="6">
    <source>
        <dbReference type="Proteomes" id="UP001239994"/>
    </source>
</evidence>
<dbReference type="InterPro" id="IPR051342">
    <property type="entry name" value="PDZ_scaffold"/>
</dbReference>
<evidence type="ECO:0000256" key="2">
    <source>
        <dbReference type="SAM" id="MobiDB-lite"/>
    </source>
</evidence>
<protein>
    <recommendedName>
        <fullName evidence="7">Syntaxin binding protein 4</fullName>
    </recommendedName>
</protein>
<feature type="coiled-coil region" evidence="1">
    <location>
        <begin position="502"/>
        <end position="553"/>
    </location>
</feature>
<feature type="coiled-coil region" evidence="1">
    <location>
        <begin position="578"/>
        <end position="626"/>
    </location>
</feature>
<comment type="caution">
    <text evidence="5">The sequence shown here is derived from an EMBL/GenBank/DDBJ whole genome shotgun (WGS) entry which is preliminary data.</text>
</comment>
<feature type="non-terminal residue" evidence="5">
    <location>
        <position position="1"/>
    </location>
</feature>
<evidence type="ECO:0000256" key="1">
    <source>
        <dbReference type="SAM" id="Coils"/>
    </source>
</evidence>
<sequence length="811" mass="89674">SDFFDAVFSSVINYIYTVGMVFFRTVMGPHGINRAVQRLEFSNCRKGLGVKIIGGYRELSGERFGIFIKWVLPGGMAAQDGRLKAGDLILYVNNMNLRGVTNERAVDFLRTASATNHMSLLIARDHDSRREFVELMEKYGSNSNASPGSGKTSPPPFSTGTMADAASSTSSSRSTILNPKYCTAEIAPQVCSDCMIQLICVAKRTGLGLVIKGGANCAEGPMVFIQEIVPGGDCQRDGRLNVGDQLISINKESFIGVTHEEAKSILRRTKLRPEPTVEIAFFRRRSSSGSSSGPHSPISLQLPCITVPQHRPPGLGSIMLPGGIMPRSSPTPTSRSESLPSVDLTQVRAMPVKPERPPPSPPESACITEDISGIARNGPSLLCVLADVAEPWKPSTPLAGAQLRPTPHSSSSQVKLERLEQALESLGLIPAESQLQTLRERLHVGPDGTVAYVDFETLAKELFKLTDEPRLEQETHRFTSDDLNDTSSSHQNLALTSDSDDINEMERLRKDHIDALREIKRLQDKLTESDNLFHNVRQELIKVKQEAKAAVEEGSALQACLHLAEAAQKQTRGMEMDYEEVIRLLEEETAEIKSQRSQRFSQPKEEKELKKRVALLECQLQKSEAAKKGFQISTGKLLHFVEVMYVNVMEDFLRENQGAFRNYSSQNELKQAEHSQALAPRDGVKLSRMASTLALEAKELSRTVRSILEVDHRTFSLLQPTEDVDSQQKCGILTCFYQLEKKMEQGCCLLVISLPSILPYGWDKAYSADGVKYYINHVTQATSWTYPVINSLGLSGPGANDQNKSSTEFRD</sequence>
<evidence type="ECO:0000313" key="5">
    <source>
        <dbReference type="EMBL" id="KAK1794060.1"/>
    </source>
</evidence>
<dbReference type="InterPro" id="IPR001478">
    <property type="entry name" value="PDZ"/>
</dbReference>
<dbReference type="PANTHER" id="PTHR19964:SF16">
    <property type="entry name" value="SYNTAXIN-BINDING PROTEIN 4"/>
    <property type="match status" value="1"/>
</dbReference>
<dbReference type="GO" id="GO:0031410">
    <property type="term" value="C:cytoplasmic vesicle"/>
    <property type="evidence" value="ECO:0007669"/>
    <property type="project" value="TreeGrafter"/>
</dbReference>
<evidence type="ECO:0000259" key="4">
    <source>
        <dbReference type="PROSITE" id="PS50106"/>
    </source>
</evidence>
<feature type="compositionally biased region" description="Low complexity" evidence="2">
    <location>
        <begin position="326"/>
        <end position="341"/>
    </location>
</feature>
<dbReference type="Pfam" id="PF00397">
    <property type="entry name" value="WW"/>
    <property type="match status" value="1"/>
</dbReference>
<dbReference type="AlphaFoldDB" id="A0AAD8ZA46"/>
<dbReference type="InterPro" id="IPR001202">
    <property type="entry name" value="WW_dom"/>
</dbReference>
<dbReference type="PROSITE" id="PS01159">
    <property type="entry name" value="WW_DOMAIN_1"/>
    <property type="match status" value="1"/>
</dbReference>
<dbReference type="Proteomes" id="UP001239994">
    <property type="component" value="Unassembled WGS sequence"/>
</dbReference>
<dbReference type="PANTHER" id="PTHR19964">
    <property type="entry name" value="MULTIPLE PDZ DOMAIN PROTEIN"/>
    <property type="match status" value="1"/>
</dbReference>
<reference evidence="5" key="1">
    <citation type="submission" date="2023-03" db="EMBL/GenBank/DDBJ databases">
        <title>Electrophorus voltai genome.</title>
        <authorList>
            <person name="Bian C."/>
        </authorList>
    </citation>
    <scope>NUCLEOTIDE SEQUENCE</scope>
    <source>
        <strain evidence="5">CB-2022</strain>
        <tissue evidence="5">Muscle</tissue>
    </source>
</reference>
<dbReference type="SMART" id="SM00456">
    <property type="entry name" value="WW"/>
    <property type="match status" value="1"/>
</dbReference>
<evidence type="ECO:0000259" key="3">
    <source>
        <dbReference type="PROSITE" id="PS50020"/>
    </source>
</evidence>